<reference evidence="14" key="1">
    <citation type="submission" date="2023-08" db="EMBL/GenBank/DDBJ databases">
        <authorList>
            <person name="Messyasz A."/>
            <person name="Mannisto M.K."/>
            <person name="Kerkhof L.J."/>
            <person name="Haggblom M."/>
        </authorList>
    </citation>
    <scope>NUCLEOTIDE SEQUENCE</scope>
    <source>
        <strain evidence="14">M8UP39</strain>
    </source>
</reference>
<dbReference type="InterPro" id="IPR023033">
    <property type="entry name" value="Ala_tRNA_ligase_euk/bac"/>
</dbReference>
<comment type="cofactor">
    <cofactor evidence="11">
        <name>Zn(2+)</name>
        <dbReference type="ChEBI" id="CHEBI:29105"/>
    </cofactor>
    <text evidence="11">Binds 1 zinc ion per subunit.</text>
</comment>
<dbReference type="FunFam" id="3.30.930.10:FF:000004">
    <property type="entry name" value="Alanine--tRNA ligase"/>
    <property type="match status" value="1"/>
</dbReference>
<protein>
    <recommendedName>
        <fullName evidence="11">Alanine--tRNA ligase</fullName>
        <ecNumber evidence="11">6.1.1.7</ecNumber>
    </recommendedName>
    <alternativeName>
        <fullName evidence="11">Alanyl-tRNA synthetase</fullName>
        <shortName evidence="11">AlaRS</shortName>
    </alternativeName>
</protein>
<evidence type="ECO:0000256" key="5">
    <source>
        <dbReference type="ARBA" id="ARBA00022741"/>
    </source>
</evidence>
<dbReference type="EC" id="6.1.1.7" evidence="11"/>
<dbReference type="FunFam" id="3.30.980.10:FF:000004">
    <property type="entry name" value="Alanine--tRNA ligase, cytoplasmic"/>
    <property type="match status" value="1"/>
</dbReference>
<feature type="binding site" evidence="11">
    <location>
        <position position="766"/>
    </location>
    <ligand>
        <name>Zn(2+)</name>
        <dbReference type="ChEBI" id="CHEBI:29105"/>
    </ligand>
</feature>
<dbReference type="Pfam" id="PF07973">
    <property type="entry name" value="tRNA_SAD"/>
    <property type="match status" value="1"/>
</dbReference>
<evidence type="ECO:0000256" key="12">
    <source>
        <dbReference type="SAM" id="Coils"/>
    </source>
</evidence>
<dbReference type="GO" id="GO:0004813">
    <property type="term" value="F:alanine-tRNA ligase activity"/>
    <property type="evidence" value="ECO:0007669"/>
    <property type="project" value="UniProtKB-UniRule"/>
</dbReference>
<dbReference type="Pfam" id="PF02272">
    <property type="entry name" value="DHHA1"/>
    <property type="match status" value="1"/>
</dbReference>
<comment type="domain">
    <text evidence="11">Consists of three domains; the N-terminal catalytic domain, the editing domain and the C-terminal C-Ala domain. The editing domain removes incorrectly charged amino acids, while the C-Ala domain, along with tRNA(Ala), serves as a bridge to cooperatively bring together the editing and aminoacylation centers thus stimulating deacylation of misacylated tRNAs.</text>
</comment>
<dbReference type="Gene3D" id="3.30.54.20">
    <property type="match status" value="1"/>
</dbReference>
<feature type="binding site" evidence="11">
    <location>
        <position position="663"/>
    </location>
    <ligand>
        <name>Zn(2+)</name>
        <dbReference type="ChEBI" id="CHEBI:29105"/>
    </ligand>
</feature>
<dbReference type="PRINTS" id="PR00980">
    <property type="entry name" value="TRNASYNTHALA"/>
</dbReference>
<evidence type="ECO:0000256" key="7">
    <source>
        <dbReference type="ARBA" id="ARBA00022840"/>
    </source>
</evidence>
<keyword evidence="10 11" id="KW-0030">Aminoacyl-tRNA synthetase</keyword>
<reference evidence="14" key="2">
    <citation type="journal article" date="2024" name="Environ. Microbiol.">
        <title>Genome analysis and description of Tunturibacter gen. nov. expands the diversity of Terriglobia in tundra soils.</title>
        <authorList>
            <person name="Messyasz A."/>
            <person name="Mannisto M.K."/>
            <person name="Kerkhof L.J."/>
            <person name="Haggblom M.M."/>
        </authorList>
    </citation>
    <scope>NUCLEOTIDE SEQUENCE</scope>
    <source>
        <strain evidence="14">M8UP39</strain>
    </source>
</reference>
<dbReference type="HAMAP" id="MF_00036_B">
    <property type="entry name" value="Ala_tRNA_synth_B"/>
    <property type="match status" value="1"/>
</dbReference>
<feature type="binding site" evidence="11">
    <location>
        <position position="659"/>
    </location>
    <ligand>
        <name>Zn(2+)</name>
        <dbReference type="ChEBI" id="CHEBI:29105"/>
    </ligand>
</feature>
<evidence type="ECO:0000313" key="14">
    <source>
        <dbReference type="EMBL" id="XCB23728.1"/>
    </source>
</evidence>
<dbReference type="GO" id="GO:0005829">
    <property type="term" value="C:cytosol"/>
    <property type="evidence" value="ECO:0007669"/>
    <property type="project" value="TreeGrafter"/>
</dbReference>
<dbReference type="PROSITE" id="PS50860">
    <property type="entry name" value="AA_TRNA_LIGASE_II_ALA"/>
    <property type="match status" value="1"/>
</dbReference>
<gene>
    <name evidence="11 14" type="primary">alaS</name>
    <name evidence="14" type="ORF">RBB81_07330</name>
</gene>
<feature type="domain" description="Alanyl-transfer RNA synthetases family profile" evidence="13">
    <location>
        <begin position="4"/>
        <end position="809"/>
    </location>
</feature>
<dbReference type="FunFam" id="3.10.310.40:FF:000001">
    <property type="entry name" value="Alanine--tRNA ligase"/>
    <property type="match status" value="1"/>
</dbReference>
<dbReference type="InterPro" id="IPR018162">
    <property type="entry name" value="Ala-tRNA-ligase_IIc_anticod-bd"/>
</dbReference>
<evidence type="ECO:0000256" key="8">
    <source>
        <dbReference type="ARBA" id="ARBA00022884"/>
    </source>
</evidence>
<dbReference type="GO" id="GO:0005524">
    <property type="term" value="F:ATP binding"/>
    <property type="evidence" value="ECO:0007669"/>
    <property type="project" value="UniProtKB-UniRule"/>
</dbReference>
<evidence type="ECO:0000256" key="9">
    <source>
        <dbReference type="ARBA" id="ARBA00022917"/>
    </source>
</evidence>
<keyword evidence="9 11" id="KW-0648">Protein biosynthesis</keyword>
<dbReference type="NCBIfam" id="TIGR00344">
    <property type="entry name" value="alaS"/>
    <property type="match status" value="1"/>
</dbReference>
<keyword evidence="6 11" id="KW-0862">Zinc</keyword>
<evidence type="ECO:0000256" key="11">
    <source>
        <dbReference type="HAMAP-Rule" id="MF_00036"/>
    </source>
</evidence>
<dbReference type="KEGG" id="tgi:RBB81_07330"/>
<evidence type="ECO:0000256" key="6">
    <source>
        <dbReference type="ARBA" id="ARBA00022833"/>
    </source>
</evidence>
<dbReference type="InterPro" id="IPR003156">
    <property type="entry name" value="DHHA1_dom"/>
</dbReference>
<keyword evidence="11" id="KW-0963">Cytoplasm</keyword>
<dbReference type="GO" id="GO:0045892">
    <property type="term" value="P:negative regulation of DNA-templated transcription"/>
    <property type="evidence" value="ECO:0007669"/>
    <property type="project" value="TreeGrafter"/>
</dbReference>
<dbReference type="InterPro" id="IPR045864">
    <property type="entry name" value="aa-tRNA-synth_II/BPL/LPL"/>
</dbReference>
<organism evidence="14">
    <name type="scientific">Tunturiibacter gelidiferens</name>
    <dbReference type="NCBI Taxonomy" id="3069689"/>
    <lineage>
        <taxon>Bacteria</taxon>
        <taxon>Pseudomonadati</taxon>
        <taxon>Acidobacteriota</taxon>
        <taxon>Terriglobia</taxon>
        <taxon>Terriglobales</taxon>
        <taxon>Acidobacteriaceae</taxon>
        <taxon>Tunturiibacter</taxon>
    </lineage>
</organism>
<feature type="binding site" evidence="11">
    <location>
        <position position="770"/>
    </location>
    <ligand>
        <name>Zn(2+)</name>
        <dbReference type="ChEBI" id="CHEBI:29105"/>
    </ligand>
</feature>
<dbReference type="InterPro" id="IPR018164">
    <property type="entry name" value="Ala-tRNA-synth_IIc_N"/>
</dbReference>
<dbReference type="Gene3D" id="2.40.30.130">
    <property type="match status" value="1"/>
</dbReference>
<dbReference type="Gene3D" id="3.10.310.40">
    <property type="match status" value="1"/>
</dbReference>
<dbReference type="SMART" id="SM00863">
    <property type="entry name" value="tRNA_SAD"/>
    <property type="match status" value="1"/>
</dbReference>
<dbReference type="InterPro" id="IPR050058">
    <property type="entry name" value="Ala-tRNA_ligase"/>
</dbReference>
<dbReference type="SUPFAM" id="SSF55681">
    <property type="entry name" value="Class II aaRS and biotin synthetases"/>
    <property type="match status" value="1"/>
</dbReference>
<dbReference type="EMBL" id="CP132938">
    <property type="protein sequence ID" value="XCB23728.1"/>
    <property type="molecule type" value="Genomic_DNA"/>
</dbReference>
<evidence type="ECO:0000256" key="1">
    <source>
        <dbReference type="ARBA" id="ARBA00008226"/>
    </source>
</evidence>
<comment type="catalytic activity">
    <reaction evidence="11">
        <text>tRNA(Ala) + L-alanine + ATP = L-alanyl-tRNA(Ala) + AMP + diphosphate</text>
        <dbReference type="Rhea" id="RHEA:12540"/>
        <dbReference type="Rhea" id="RHEA-COMP:9657"/>
        <dbReference type="Rhea" id="RHEA-COMP:9923"/>
        <dbReference type="ChEBI" id="CHEBI:30616"/>
        <dbReference type="ChEBI" id="CHEBI:33019"/>
        <dbReference type="ChEBI" id="CHEBI:57972"/>
        <dbReference type="ChEBI" id="CHEBI:78442"/>
        <dbReference type="ChEBI" id="CHEBI:78497"/>
        <dbReference type="ChEBI" id="CHEBI:456215"/>
        <dbReference type="EC" id="6.1.1.7"/>
    </reaction>
</comment>
<comment type="function">
    <text evidence="11">Catalyzes the attachment of alanine to tRNA(Ala) in a two-step reaction: alanine is first activated by ATP to form Ala-AMP and then transferred to the acceptor end of tRNA(Ala). Also edits incorrectly charged Ser-tRNA(Ala) and Gly-tRNA(Ala) via its editing domain.</text>
</comment>
<keyword evidence="12" id="KW-0175">Coiled coil</keyword>
<keyword evidence="8 11" id="KW-0694">RNA-binding</keyword>
<sequence>MINRSGSQIREDFLRFFEGKVSEATGQGHRRVHSSSLVPVNDPTLLFTNAGMNQFKDVFLGNEKRDYTRAVSSQKCVRAGGKHNDLENVGFTRRHHTFFEMLGNFSFGDYFKKDAIAYAWELLTSNHDHCFGIDPSRLYVTIFEGDAKVPRDDEAERFWIEIGVPKERIFGMRAKDNFWQMGDTGPCGPCSEIFYDLGVEAAEEAGVDKPFPLDEQRYVEVWNLVFMQFDRSSDGTLTPLPKPSIDTGMGLERVAAVLQGVLSNFETDLFTPLIKRAEKLTGHKVEPEHEVDERSRASLRIIADHARAATFLISDGVHPANDGRGYVLRKILRRGIRHGRLLGQEKPFMYQMVFAVRDEMQVAYPELRESAERVSKVVLAEEEQFARVMEAGSARLQTLFDAQRSAWSDPIRFQISKFVEEARVARPNTTLVATEILDESVSKQSWSPFFAAIDQASISQDSKMSYKTSSKSWSFGPSVPGDQLFRLYETYGLPLDFMVDAARDAVIQFDMAGFDAAKEEEQQRARASWKGGSQKSAAPVYRELPKTEFEGYSTLRVDGAKVLALVKDGVGVPELKGGETGEVVLDTTSFYADSGGQVGDVGWLYSGDHNLVVAEVSGATKPVQGVFAHKVRANQTIAVGDTVDTVVDAATRAATTRNHTGTHLLHAALREVLGKHVKQAGSLNDATRLRFDFSHFTGVAEEELREVEEIVNRQVMANSKVETLVDVPIDVAVNELGAMALFGEKYGEKVRVVTIGGPGGFSTELCGGIHTRATGEIGLIKIVGEGSVSSGVRRVEAVSGTGALHEFRRDFEVARVVGAFVGSGAGSSSEGVTPAEALRARIAAQEEEMKKLRRELDAVRMKSASASLSDAGASAVEVKGVKVLAQRVDGVEKAQMRELVDSLRIKLGSGVVVLGAAVEGKVSLIVGVTKDLTARVQAGKVVGLLAAQVGGKGGGRPDLAEAGGSDVGSLDAALKGAVEVVGGLLG</sequence>
<dbReference type="PANTHER" id="PTHR11777:SF9">
    <property type="entry name" value="ALANINE--TRNA LIGASE, CYTOPLASMIC"/>
    <property type="match status" value="1"/>
</dbReference>
<dbReference type="InterPro" id="IPR009000">
    <property type="entry name" value="Transl_B-barrel_sf"/>
</dbReference>
<dbReference type="Pfam" id="PF01411">
    <property type="entry name" value="tRNA-synt_2c"/>
    <property type="match status" value="2"/>
</dbReference>
<keyword evidence="3 11" id="KW-0436">Ligase</keyword>
<dbReference type="PANTHER" id="PTHR11777">
    <property type="entry name" value="ALANYL-TRNA SYNTHETASE"/>
    <property type="match status" value="1"/>
</dbReference>
<dbReference type="CDD" id="cd00673">
    <property type="entry name" value="AlaRS_core"/>
    <property type="match status" value="1"/>
</dbReference>
<dbReference type="AlphaFoldDB" id="A0AAU7Z4D9"/>
<dbReference type="InterPro" id="IPR018165">
    <property type="entry name" value="Ala-tRNA-synth_IIc_core"/>
</dbReference>
<dbReference type="SUPFAM" id="SSF50447">
    <property type="entry name" value="Translation proteins"/>
    <property type="match status" value="1"/>
</dbReference>
<evidence type="ECO:0000259" key="13">
    <source>
        <dbReference type="PROSITE" id="PS50860"/>
    </source>
</evidence>
<dbReference type="SUPFAM" id="SSF55186">
    <property type="entry name" value="ThrRS/AlaRS common domain"/>
    <property type="match status" value="1"/>
</dbReference>
<evidence type="ECO:0000256" key="4">
    <source>
        <dbReference type="ARBA" id="ARBA00022723"/>
    </source>
</evidence>
<keyword evidence="4 11" id="KW-0479">Metal-binding</keyword>
<keyword evidence="5 11" id="KW-0547">Nucleotide-binding</keyword>
<name>A0AAU7Z4D9_9BACT</name>
<dbReference type="SUPFAM" id="SSF101353">
    <property type="entry name" value="Putative anticodon-binding domain of alanyl-tRNA synthetase (AlaRS)"/>
    <property type="match status" value="1"/>
</dbReference>
<keyword evidence="7 11" id="KW-0067">ATP-binding</keyword>
<comment type="similarity">
    <text evidence="1 11">Belongs to the class-II aminoacyl-tRNA synthetase family.</text>
</comment>
<dbReference type="InterPro" id="IPR002318">
    <property type="entry name" value="Ala-tRNA-lgiase_IIc"/>
</dbReference>
<accession>A0AAU7Z4D9</accession>
<dbReference type="GO" id="GO:0008270">
    <property type="term" value="F:zinc ion binding"/>
    <property type="evidence" value="ECO:0007669"/>
    <property type="project" value="UniProtKB-UniRule"/>
</dbReference>
<evidence type="ECO:0000256" key="2">
    <source>
        <dbReference type="ARBA" id="ARBA00022555"/>
    </source>
</evidence>
<evidence type="ECO:0000256" key="10">
    <source>
        <dbReference type="ARBA" id="ARBA00023146"/>
    </source>
</evidence>
<dbReference type="Gene3D" id="3.30.930.10">
    <property type="entry name" value="Bira Bifunctional Protein, Domain 2"/>
    <property type="match status" value="1"/>
</dbReference>
<dbReference type="InterPro" id="IPR018163">
    <property type="entry name" value="Thr/Ala-tRNA-synth_IIc_edit"/>
</dbReference>
<dbReference type="GO" id="GO:0000049">
    <property type="term" value="F:tRNA binding"/>
    <property type="evidence" value="ECO:0007669"/>
    <property type="project" value="UniProtKB-KW"/>
</dbReference>
<feature type="coiled-coil region" evidence="12">
    <location>
        <begin position="835"/>
        <end position="862"/>
    </location>
</feature>
<dbReference type="RefSeq" id="WP_353073233.1">
    <property type="nucleotide sequence ID" value="NZ_CP132938.1"/>
</dbReference>
<dbReference type="GO" id="GO:0006419">
    <property type="term" value="P:alanyl-tRNA aminoacylation"/>
    <property type="evidence" value="ECO:0007669"/>
    <property type="project" value="UniProtKB-UniRule"/>
</dbReference>
<comment type="subcellular location">
    <subcellularLocation>
        <location evidence="11">Cytoplasm</location>
    </subcellularLocation>
</comment>
<keyword evidence="2 11" id="KW-0820">tRNA-binding</keyword>
<dbReference type="GO" id="GO:0002161">
    <property type="term" value="F:aminoacyl-tRNA deacylase activity"/>
    <property type="evidence" value="ECO:0007669"/>
    <property type="project" value="TreeGrafter"/>
</dbReference>
<dbReference type="Gene3D" id="3.30.980.10">
    <property type="entry name" value="Threonyl-trna Synthetase, Chain A, domain 2"/>
    <property type="match status" value="1"/>
</dbReference>
<proteinExistence type="inferred from homology"/>
<dbReference type="InterPro" id="IPR012947">
    <property type="entry name" value="tRNA_SAD"/>
</dbReference>
<evidence type="ECO:0000256" key="3">
    <source>
        <dbReference type="ARBA" id="ARBA00022598"/>
    </source>
</evidence>